<dbReference type="Pfam" id="PF00293">
    <property type="entry name" value="NUDIX"/>
    <property type="match status" value="1"/>
</dbReference>
<dbReference type="PROSITE" id="PS51462">
    <property type="entry name" value="NUDIX"/>
    <property type="match status" value="1"/>
</dbReference>
<dbReference type="CDD" id="cd03676">
    <property type="entry name" value="NUDIX_Tnr3_like"/>
    <property type="match status" value="1"/>
</dbReference>
<reference evidence="4 5" key="1">
    <citation type="journal article" date="2018" name="Nat. Biotechnol.">
        <title>A standardized bacterial taxonomy based on genome phylogeny substantially revises the tree of life.</title>
        <authorList>
            <person name="Parks D.H."/>
            <person name="Chuvochina M."/>
            <person name="Waite D.W."/>
            <person name="Rinke C."/>
            <person name="Skarshewski A."/>
            <person name="Chaumeil P.A."/>
            <person name="Hugenholtz P."/>
        </authorList>
    </citation>
    <scope>NUCLEOTIDE SEQUENCE [LARGE SCALE GENOMIC DNA]</scope>
    <source>
        <strain evidence="4">UBA10707</strain>
    </source>
</reference>
<comment type="caution">
    <text evidence="4">The sequence shown here is derived from an EMBL/GenBank/DDBJ whole genome shotgun (WGS) entry which is preliminary data.</text>
</comment>
<feature type="domain" description="Nudix hydrolase" evidence="3">
    <location>
        <begin position="113"/>
        <end position="255"/>
    </location>
</feature>
<dbReference type="InterPro" id="IPR000086">
    <property type="entry name" value="NUDIX_hydrolase_dom"/>
</dbReference>
<dbReference type="GO" id="GO:0016787">
    <property type="term" value="F:hydrolase activity"/>
    <property type="evidence" value="ECO:0007669"/>
    <property type="project" value="UniProtKB-KW"/>
</dbReference>
<proteinExistence type="predicted"/>
<sequence length="287" mass="31851">MNRIPALYAALLQSIQEVPPEYSLPLTIAGKLAGFITPQALKAIGHLPQVRTTETAVHFADPGTPRFELEPLLADIAIILRDAGLLKTWRDELLTVYAEGDDLAKMERAAMRPLGLLTHAVHLNAWTPDLQLYIAKRAMTKASDPGMWDTLAGGLANGSEDLEHALLRETFEEAGLQENVLTCRTPLRTLLRMHRRLPEGYQVEDILVSDCILPPHATPRNMDGEVSEIRIVSQQQAVQMIADRQITLEAALVILEGMLSRTSETLLARFRAQPQNQGEPHDKQQPV</sequence>
<comment type="cofactor">
    <cofactor evidence="1">
        <name>Mg(2+)</name>
        <dbReference type="ChEBI" id="CHEBI:18420"/>
    </cofactor>
</comment>
<evidence type="ECO:0000256" key="1">
    <source>
        <dbReference type="ARBA" id="ARBA00001946"/>
    </source>
</evidence>
<dbReference type="AlphaFoldDB" id="A0A356LIZ9"/>
<dbReference type="Gene3D" id="3.90.79.10">
    <property type="entry name" value="Nucleoside Triphosphate Pyrophosphohydrolase"/>
    <property type="match status" value="1"/>
</dbReference>
<evidence type="ECO:0000313" key="4">
    <source>
        <dbReference type="EMBL" id="HBP30718.1"/>
    </source>
</evidence>
<dbReference type="InterPro" id="IPR020084">
    <property type="entry name" value="NUDIX_hydrolase_CS"/>
</dbReference>
<dbReference type="SUPFAM" id="SSF55811">
    <property type="entry name" value="Nudix"/>
    <property type="match status" value="1"/>
</dbReference>
<organism evidence="4 5">
    <name type="scientific">Advenella kashmirensis</name>
    <dbReference type="NCBI Taxonomy" id="310575"/>
    <lineage>
        <taxon>Bacteria</taxon>
        <taxon>Pseudomonadati</taxon>
        <taxon>Pseudomonadota</taxon>
        <taxon>Betaproteobacteria</taxon>
        <taxon>Burkholderiales</taxon>
        <taxon>Alcaligenaceae</taxon>
    </lineage>
</organism>
<evidence type="ECO:0000313" key="5">
    <source>
        <dbReference type="Proteomes" id="UP000264036"/>
    </source>
</evidence>
<accession>A0A356LIZ9</accession>
<dbReference type="EMBL" id="DOEK01000030">
    <property type="protein sequence ID" value="HBP30718.1"/>
    <property type="molecule type" value="Genomic_DNA"/>
</dbReference>
<evidence type="ECO:0000259" key="3">
    <source>
        <dbReference type="PROSITE" id="PS51462"/>
    </source>
</evidence>
<dbReference type="InterPro" id="IPR015797">
    <property type="entry name" value="NUDIX_hydrolase-like_dom_sf"/>
</dbReference>
<keyword evidence="2 4" id="KW-0378">Hydrolase</keyword>
<gene>
    <name evidence="4" type="ORF">DD666_15020</name>
</gene>
<name>A0A356LIZ9_9BURK</name>
<dbReference type="PROSITE" id="PS00893">
    <property type="entry name" value="NUDIX_BOX"/>
    <property type="match status" value="1"/>
</dbReference>
<protein>
    <submittedName>
        <fullName evidence="4">NUDIX hydrolase</fullName>
    </submittedName>
</protein>
<evidence type="ECO:0000256" key="2">
    <source>
        <dbReference type="ARBA" id="ARBA00022801"/>
    </source>
</evidence>
<dbReference type="Proteomes" id="UP000264036">
    <property type="component" value="Unassembled WGS sequence"/>
</dbReference>